<evidence type="ECO:0000256" key="2">
    <source>
        <dbReference type="SAM" id="MobiDB-lite"/>
    </source>
</evidence>
<evidence type="ECO:0000313" key="3">
    <source>
        <dbReference type="EMBL" id="TNY23807.1"/>
    </source>
</evidence>
<dbReference type="Pfam" id="PF11176">
    <property type="entry name" value="Tma16"/>
    <property type="match status" value="1"/>
</dbReference>
<dbReference type="Gene3D" id="1.20.1440.170">
    <property type="entry name" value="Translation machinery-associated protein 16-like"/>
    <property type="match status" value="1"/>
</dbReference>
<evidence type="ECO:0000313" key="4">
    <source>
        <dbReference type="Proteomes" id="UP000311382"/>
    </source>
</evidence>
<gene>
    <name evidence="3" type="ORF">DMC30DRAFT_280633</name>
</gene>
<name>A0A5C5G3X0_9BASI</name>
<dbReference type="Proteomes" id="UP000311382">
    <property type="component" value="Unassembled WGS sequence"/>
</dbReference>
<comment type="similarity">
    <text evidence="1">Belongs to the TMA16 family.</text>
</comment>
<evidence type="ECO:0008006" key="5">
    <source>
        <dbReference type="Google" id="ProtNLM"/>
    </source>
</evidence>
<feature type="region of interest" description="Disordered" evidence="2">
    <location>
        <begin position="227"/>
        <end position="248"/>
    </location>
</feature>
<dbReference type="AlphaFoldDB" id="A0A5C5G3X0"/>
<dbReference type="InterPro" id="IPR021346">
    <property type="entry name" value="Tma16"/>
</dbReference>
<comment type="caution">
    <text evidence="3">The sequence shown here is derived from an EMBL/GenBank/DDBJ whole genome shotgun (WGS) entry which is preliminary data.</text>
</comment>
<protein>
    <recommendedName>
        <fullName evidence="5">Translation machinery-associated protein 16</fullName>
    </recommendedName>
</protein>
<sequence>MPNNKVKTTKALQSKKTKIASAGVHPNSRRAKQLQRVELRTKKLEVNGKVRRVQEVHEVDRLLYFVHALPEGTTSLSLPELHDVLHGYLHRHESELVSLAHEREARQSWRKTEGKGKRETELEKLRDEETGEYRSGFGESCTRSSPLLSSRSARVRGTLTGERDRAVLPDLTIPENVELCRQWVRPAPSKEGKNTKGGDPSFLGRIRLIRIFSEDKNAVIVEQKGAREAWGEGQGEVEMGEGEGDDAA</sequence>
<dbReference type="STRING" id="5288.A0A5C5G3X0"/>
<evidence type="ECO:0000256" key="1">
    <source>
        <dbReference type="ARBA" id="ARBA00034127"/>
    </source>
</evidence>
<accession>A0A5C5G3X0</accession>
<dbReference type="PANTHER" id="PTHR13349">
    <property type="entry name" value="TRANSLATION MACHINERY-ASSOCIATED PROTEIN 16"/>
    <property type="match status" value="1"/>
</dbReference>
<reference evidence="3 4" key="1">
    <citation type="submission" date="2019-03" db="EMBL/GenBank/DDBJ databases">
        <title>Rhodosporidium diobovatum UCD-FST 08-225 genome sequencing, assembly, and annotation.</title>
        <authorList>
            <person name="Fakankun I.U."/>
            <person name="Fristensky B."/>
            <person name="Levin D.B."/>
        </authorList>
    </citation>
    <scope>NUCLEOTIDE SEQUENCE [LARGE SCALE GENOMIC DNA]</scope>
    <source>
        <strain evidence="3 4">UCD-FST 08-225</strain>
    </source>
</reference>
<keyword evidence="4" id="KW-1185">Reference proteome</keyword>
<feature type="region of interest" description="Disordered" evidence="2">
    <location>
        <begin position="1"/>
        <end position="31"/>
    </location>
</feature>
<feature type="compositionally biased region" description="Acidic residues" evidence="2">
    <location>
        <begin position="238"/>
        <end position="248"/>
    </location>
</feature>
<dbReference type="EMBL" id="SOZI01000008">
    <property type="protein sequence ID" value="TNY23807.1"/>
    <property type="molecule type" value="Genomic_DNA"/>
</dbReference>
<proteinExistence type="inferred from homology"/>
<dbReference type="OrthoDB" id="270284at2759"/>
<dbReference type="PANTHER" id="PTHR13349:SF2">
    <property type="entry name" value="TRANSLATION MACHINERY-ASSOCIATED PROTEIN 16"/>
    <property type="match status" value="1"/>
</dbReference>
<feature type="compositionally biased region" description="Polar residues" evidence="2">
    <location>
        <begin position="1"/>
        <end position="12"/>
    </location>
</feature>
<dbReference type="InterPro" id="IPR038356">
    <property type="entry name" value="Tma16_sf"/>
</dbReference>
<dbReference type="GO" id="GO:0005634">
    <property type="term" value="C:nucleus"/>
    <property type="evidence" value="ECO:0007669"/>
    <property type="project" value="TreeGrafter"/>
</dbReference>
<organism evidence="3 4">
    <name type="scientific">Rhodotorula diobovata</name>
    <dbReference type="NCBI Taxonomy" id="5288"/>
    <lineage>
        <taxon>Eukaryota</taxon>
        <taxon>Fungi</taxon>
        <taxon>Dikarya</taxon>
        <taxon>Basidiomycota</taxon>
        <taxon>Pucciniomycotina</taxon>
        <taxon>Microbotryomycetes</taxon>
        <taxon>Sporidiobolales</taxon>
        <taxon>Sporidiobolaceae</taxon>
        <taxon>Rhodotorula</taxon>
    </lineage>
</organism>